<dbReference type="InterPro" id="IPR029154">
    <property type="entry name" value="HIBADH-like_NADP-bd"/>
</dbReference>
<dbReference type="Pfam" id="PF14833">
    <property type="entry name" value="NAD_binding_11"/>
    <property type="match status" value="1"/>
</dbReference>
<evidence type="ECO:0000256" key="7">
    <source>
        <dbReference type="ARBA" id="ARBA00023027"/>
    </source>
</evidence>
<dbReference type="SUPFAM" id="SSF51735">
    <property type="entry name" value="NAD(P)-binding Rossmann-fold domains"/>
    <property type="match status" value="1"/>
</dbReference>
<dbReference type="InterPro" id="IPR002204">
    <property type="entry name" value="3-OH-isobutyrate_DH-rel_CS"/>
</dbReference>
<dbReference type="GO" id="GO:0006574">
    <property type="term" value="P:L-valine catabolic process"/>
    <property type="evidence" value="ECO:0007669"/>
    <property type="project" value="UniProtKB-UniPathway"/>
</dbReference>
<dbReference type="InterPro" id="IPR006115">
    <property type="entry name" value="6PGDH_NADP-bd"/>
</dbReference>
<dbReference type="InterPro" id="IPR036291">
    <property type="entry name" value="NAD(P)-bd_dom_sf"/>
</dbReference>
<feature type="domain" description="6-phosphogluconate dehydrogenase NADP-binding" evidence="12">
    <location>
        <begin position="3"/>
        <end position="161"/>
    </location>
</feature>
<dbReference type="NCBIfam" id="TIGR01692">
    <property type="entry name" value="HIBADH"/>
    <property type="match status" value="1"/>
</dbReference>
<dbReference type="PIRSF" id="PIRSF000103">
    <property type="entry name" value="HIBADH"/>
    <property type="match status" value="1"/>
</dbReference>
<dbReference type="GO" id="GO:0008442">
    <property type="term" value="F:3-hydroxyisobutyrate dehydrogenase activity"/>
    <property type="evidence" value="ECO:0007669"/>
    <property type="project" value="UniProtKB-EC"/>
</dbReference>
<protein>
    <recommendedName>
        <fullName evidence="11">3-hydroxyisobutyrate dehydrogenase</fullName>
        <shortName evidence="11">HIBADH</shortName>
        <ecNumber evidence="11">1.1.1.31</ecNumber>
    </recommendedName>
</protein>
<dbReference type="Proteomes" id="UP000783686">
    <property type="component" value="Unassembled WGS sequence"/>
</dbReference>
<evidence type="ECO:0000256" key="11">
    <source>
        <dbReference type="RuleBase" id="RU910714"/>
    </source>
</evidence>
<evidence type="ECO:0000256" key="8">
    <source>
        <dbReference type="ARBA" id="ARBA00023128"/>
    </source>
</evidence>
<evidence type="ECO:0000256" key="4">
    <source>
        <dbReference type="ARBA" id="ARBA00022456"/>
    </source>
</evidence>
<comment type="similarity">
    <text evidence="3">Belongs to the HIBADH-related family. 3-hydroxyisobutyrate dehydrogenase subfamily.</text>
</comment>
<organism evidence="14 15">
    <name type="scientific">Bursaphelenchus okinawaensis</name>
    <dbReference type="NCBI Taxonomy" id="465554"/>
    <lineage>
        <taxon>Eukaryota</taxon>
        <taxon>Metazoa</taxon>
        <taxon>Ecdysozoa</taxon>
        <taxon>Nematoda</taxon>
        <taxon>Chromadorea</taxon>
        <taxon>Rhabditida</taxon>
        <taxon>Tylenchina</taxon>
        <taxon>Tylenchomorpha</taxon>
        <taxon>Aphelenchoidea</taxon>
        <taxon>Aphelenchoididae</taxon>
        <taxon>Bursaphelenchus</taxon>
    </lineage>
</organism>
<evidence type="ECO:0000256" key="1">
    <source>
        <dbReference type="ARBA" id="ARBA00004173"/>
    </source>
</evidence>
<reference evidence="14" key="1">
    <citation type="submission" date="2020-09" db="EMBL/GenBank/DDBJ databases">
        <authorList>
            <person name="Kikuchi T."/>
        </authorList>
    </citation>
    <scope>NUCLEOTIDE SEQUENCE</scope>
    <source>
        <strain evidence="14">SH1</strain>
    </source>
</reference>
<keyword evidence="15" id="KW-1185">Reference proteome</keyword>
<comment type="caution">
    <text evidence="14">The sequence shown here is derived from an EMBL/GenBank/DDBJ whole genome shotgun (WGS) entry which is preliminary data.</text>
</comment>
<dbReference type="Pfam" id="PF03446">
    <property type="entry name" value="NAD_binding_2"/>
    <property type="match status" value="1"/>
</dbReference>
<dbReference type="GO" id="GO:0051287">
    <property type="term" value="F:NAD binding"/>
    <property type="evidence" value="ECO:0007669"/>
    <property type="project" value="InterPro"/>
</dbReference>
<proteinExistence type="inferred from homology"/>
<keyword evidence="6 11" id="KW-0560">Oxidoreductase</keyword>
<keyword evidence="4 11" id="KW-0101">Branched-chain amino acid catabolism</keyword>
<evidence type="ECO:0000256" key="10">
    <source>
        <dbReference type="PIRSR" id="PIRSR000103-1"/>
    </source>
</evidence>
<dbReference type="SUPFAM" id="SSF48179">
    <property type="entry name" value="6-phosphogluconate dehydrogenase C-terminal domain-like"/>
    <property type="match status" value="1"/>
</dbReference>
<evidence type="ECO:0000313" key="14">
    <source>
        <dbReference type="EMBL" id="CAD5217719.1"/>
    </source>
</evidence>
<name>A0A811KRR1_9BILA</name>
<evidence type="ECO:0000313" key="15">
    <source>
        <dbReference type="Proteomes" id="UP000614601"/>
    </source>
</evidence>
<gene>
    <name evidence="14" type="ORF">BOKJ2_LOCUS7228</name>
</gene>
<dbReference type="AlphaFoldDB" id="A0A811KRR1"/>
<dbReference type="GO" id="GO:0005739">
    <property type="term" value="C:mitochondrion"/>
    <property type="evidence" value="ECO:0007669"/>
    <property type="project" value="UniProtKB-SubCell"/>
</dbReference>
<evidence type="ECO:0000259" key="13">
    <source>
        <dbReference type="Pfam" id="PF14833"/>
    </source>
</evidence>
<sequence length="297" mass="31352">MSVGFIGLGNMGAFMARNLVKSGRQLIVYDVNKSVADQFKNEGVAVAKTPAEVAAESAAIFTMLPNSSHVEEVFGAKDGIFKTIKSSTLCVDCSTINPLVAKDLALKVRDTGSDFLDAPVSGGVTGAQNATLTFMIGGSESAYQKALPYFEQMGKNAVHCGDVGTGQATKICNNMLLGIQMIGVAEAMNLGEKLGLDPKMLTSIVNTSSGRCWSTDSYNPVPGVMENVPASRNYAGGFGNKLIAKDLGLAQNASTEVGVPTPLGSLAHQIYRVLANNNEFGDKDFGSVYQFLRKTNE</sequence>
<accession>A0A811KRR1</accession>
<evidence type="ECO:0000259" key="12">
    <source>
        <dbReference type="Pfam" id="PF03446"/>
    </source>
</evidence>
<dbReference type="GO" id="GO:0050661">
    <property type="term" value="F:NADP binding"/>
    <property type="evidence" value="ECO:0007669"/>
    <property type="project" value="InterPro"/>
</dbReference>
<dbReference type="FunFam" id="3.40.50.720:FF:000119">
    <property type="entry name" value="3-hydroxyisobutyrate dehydrogenase"/>
    <property type="match status" value="1"/>
</dbReference>
<feature type="active site" evidence="10">
    <location>
        <position position="170"/>
    </location>
</feature>
<evidence type="ECO:0000256" key="5">
    <source>
        <dbReference type="ARBA" id="ARBA00022946"/>
    </source>
</evidence>
<dbReference type="UniPathway" id="UPA00362"/>
<feature type="domain" description="3-hydroxyisobutyrate dehydrogenase-like NAD-binding" evidence="13">
    <location>
        <begin position="164"/>
        <end position="291"/>
    </location>
</feature>
<dbReference type="InterPro" id="IPR011548">
    <property type="entry name" value="HIBADH"/>
</dbReference>
<dbReference type="PANTHER" id="PTHR22981">
    <property type="entry name" value="3-HYDROXYISOBUTYRATE DEHYDROGENASE-RELATED"/>
    <property type="match status" value="1"/>
</dbReference>
<dbReference type="PANTHER" id="PTHR22981:SF7">
    <property type="entry name" value="3-HYDROXYISOBUTYRATE DEHYDROGENASE, MITOCHONDRIAL"/>
    <property type="match status" value="1"/>
</dbReference>
<dbReference type="EMBL" id="CAJFCW020000003">
    <property type="protein sequence ID" value="CAG9108337.1"/>
    <property type="molecule type" value="Genomic_DNA"/>
</dbReference>
<dbReference type="FunFam" id="1.10.1040.10:FF:000006">
    <property type="entry name" value="3-hydroxyisobutyrate dehydrogenase"/>
    <property type="match status" value="1"/>
</dbReference>
<comment type="subcellular location">
    <subcellularLocation>
        <location evidence="1">Mitochondrion</location>
    </subcellularLocation>
</comment>
<dbReference type="EC" id="1.1.1.31" evidence="11"/>
<keyword evidence="7 11" id="KW-0520">NAD</keyword>
<dbReference type="InterPro" id="IPR015815">
    <property type="entry name" value="HIBADH-related"/>
</dbReference>
<dbReference type="Gene3D" id="1.10.1040.10">
    <property type="entry name" value="N-(1-d-carboxylethyl)-l-norvaline Dehydrogenase, domain 2"/>
    <property type="match status" value="1"/>
</dbReference>
<evidence type="ECO:0000256" key="6">
    <source>
        <dbReference type="ARBA" id="ARBA00023002"/>
    </source>
</evidence>
<keyword evidence="8" id="KW-0496">Mitochondrion</keyword>
<dbReference type="Gene3D" id="3.40.50.720">
    <property type="entry name" value="NAD(P)-binding Rossmann-like Domain"/>
    <property type="match status" value="1"/>
</dbReference>
<dbReference type="PROSITE" id="PS00895">
    <property type="entry name" value="3_HYDROXYISOBUT_DH"/>
    <property type="match status" value="1"/>
</dbReference>
<dbReference type="Proteomes" id="UP000614601">
    <property type="component" value="Unassembled WGS sequence"/>
</dbReference>
<comment type="catalytic activity">
    <reaction evidence="9 11">
        <text>3-hydroxy-2-methylpropanoate + NAD(+) = 2-methyl-3-oxopropanoate + NADH + H(+)</text>
        <dbReference type="Rhea" id="RHEA:17681"/>
        <dbReference type="ChEBI" id="CHEBI:11805"/>
        <dbReference type="ChEBI" id="CHEBI:15378"/>
        <dbReference type="ChEBI" id="CHEBI:57540"/>
        <dbReference type="ChEBI" id="CHEBI:57700"/>
        <dbReference type="ChEBI" id="CHEBI:57945"/>
        <dbReference type="EC" id="1.1.1.31"/>
    </reaction>
</comment>
<comment type="pathway">
    <text evidence="2 11">Amino-acid degradation; L-valine degradation.</text>
</comment>
<dbReference type="InterPro" id="IPR013328">
    <property type="entry name" value="6PGD_dom2"/>
</dbReference>
<evidence type="ECO:0000256" key="9">
    <source>
        <dbReference type="ARBA" id="ARBA00049197"/>
    </source>
</evidence>
<dbReference type="EMBL" id="CAJFDH010000003">
    <property type="protein sequence ID" value="CAD5217719.1"/>
    <property type="molecule type" value="Genomic_DNA"/>
</dbReference>
<evidence type="ECO:0000256" key="3">
    <source>
        <dbReference type="ARBA" id="ARBA00006013"/>
    </source>
</evidence>
<keyword evidence="5" id="KW-0809">Transit peptide</keyword>
<dbReference type="OrthoDB" id="435038at2759"/>
<dbReference type="InterPro" id="IPR008927">
    <property type="entry name" value="6-PGluconate_DH-like_C_sf"/>
</dbReference>
<evidence type="ECO:0000256" key="2">
    <source>
        <dbReference type="ARBA" id="ARBA00005109"/>
    </source>
</evidence>